<dbReference type="AlphaFoldDB" id="A0A0A9BB05"/>
<name>A0A0A9BB05_ARUDO</name>
<accession>A0A0A9BB05</accession>
<protein>
    <submittedName>
        <fullName evidence="2">Uncharacterized protein</fullName>
    </submittedName>
</protein>
<feature type="compositionally biased region" description="Polar residues" evidence="1">
    <location>
        <begin position="1"/>
        <end position="15"/>
    </location>
</feature>
<feature type="region of interest" description="Disordered" evidence="1">
    <location>
        <begin position="1"/>
        <end position="21"/>
    </location>
</feature>
<proteinExistence type="predicted"/>
<dbReference type="EMBL" id="GBRH01236791">
    <property type="protein sequence ID" value="JAD61104.1"/>
    <property type="molecule type" value="Transcribed_RNA"/>
</dbReference>
<evidence type="ECO:0000256" key="1">
    <source>
        <dbReference type="SAM" id="MobiDB-lite"/>
    </source>
</evidence>
<organism evidence="2">
    <name type="scientific">Arundo donax</name>
    <name type="common">Giant reed</name>
    <name type="synonym">Donax arundinaceus</name>
    <dbReference type="NCBI Taxonomy" id="35708"/>
    <lineage>
        <taxon>Eukaryota</taxon>
        <taxon>Viridiplantae</taxon>
        <taxon>Streptophyta</taxon>
        <taxon>Embryophyta</taxon>
        <taxon>Tracheophyta</taxon>
        <taxon>Spermatophyta</taxon>
        <taxon>Magnoliopsida</taxon>
        <taxon>Liliopsida</taxon>
        <taxon>Poales</taxon>
        <taxon>Poaceae</taxon>
        <taxon>PACMAD clade</taxon>
        <taxon>Arundinoideae</taxon>
        <taxon>Arundineae</taxon>
        <taxon>Arundo</taxon>
    </lineage>
</organism>
<evidence type="ECO:0000313" key="2">
    <source>
        <dbReference type="EMBL" id="JAD61104.1"/>
    </source>
</evidence>
<reference evidence="2" key="2">
    <citation type="journal article" date="2015" name="Data Brief">
        <title>Shoot transcriptome of the giant reed, Arundo donax.</title>
        <authorList>
            <person name="Barrero R.A."/>
            <person name="Guerrero F.D."/>
            <person name="Moolhuijzen P."/>
            <person name="Goolsby J.A."/>
            <person name="Tidwell J."/>
            <person name="Bellgard S.E."/>
            <person name="Bellgard M.I."/>
        </authorList>
    </citation>
    <scope>NUCLEOTIDE SEQUENCE</scope>
    <source>
        <tissue evidence="2">Shoot tissue taken approximately 20 cm above the soil surface</tissue>
    </source>
</reference>
<sequence>MDENMTNAPSLSITIQGEELC</sequence>
<reference evidence="2" key="1">
    <citation type="submission" date="2014-09" db="EMBL/GenBank/DDBJ databases">
        <authorList>
            <person name="Magalhaes I.L.F."/>
            <person name="Oliveira U."/>
            <person name="Santos F.R."/>
            <person name="Vidigal T.H.D.A."/>
            <person name="Brescovit A.D."/>
            <person name="Santos A.J."/>
        </authorList>
    </citation>
    <scope>NUCLEOTIDE SEQUENCE</scope>
    <source>
        <tissue evidence="2">Shoot tissue taken approximately 20 cm above the soil surface</tissue>
    </source>
</reference>